<dbReference type="HOGENOM" id="CLU_2963906_0_0_1"/>
<dbReference type="Gramene" id="ERN14596">
    <property type="protein sequence ID" value="ERN14596"/>
    <property type="gene ID" value="AMTR_s00038p00159610"/>
</dbReference>
<dbReference type="AlphaFoldDB" id="U5CN89"/>
<gene>
    <name evidence="1" type="ORF">AMTR_s00038p00159610</name>
</gene>
<accession>U5CN89</accession>
<evidence type="ECO:0000313" key="2">
    <source>
        <dbReference type="Proteomes" id="UP000017836"/>
    </source>
</evidence>
<proteinExistence type="predicted"/>
<reference evidence="2" key="1">
    <citation type="journal article" date="2013" name="Science">
        <title>The Amborella genome and the evolution of flowering plants.</title>
        <authorList>
            <consortium name="Amborella Genome Project"/>
        </authorList>
    </citation>
    <scope>NUCLEOTIDE SEQUENCE [LARGE SCALE GENOMIC DNA]</scope>
</reference>
<protein>
    <submittedName>
        <fullName evidence="1">Uncharacterized protein</fullName>
    </submittedName>
</protein>
<keyword evidence="2" id="KW-1185">Reference proteome</keyword>
<evidence type="ECO:0000313" key="1">
    <source>
        <dbReference type="EMBL" id="ERN14596.1"/>
    </source>
</evidence>
<dbReference type="EMBL" id="KI392532">
    <property type="protein sequence ID" value="ERN14596.1"/>
    <property type="molecule type" value="Genomic_DNA"/>
</dbReference>
<sequence length="59" mass="6673">MEKLGFLKDKEALMVTVGSLCNHRFACEGEELVKRMADSIFPDQAICDALGLMHFREAR</sequence>
<dbReference type="Proteomes" id="UP000017836">
    <property type="component" value="Unassembled WGS sequence"/>
</dbReference>
<name>U5CN89_AMBTC</name>
<organism evidence="1 2">
    <name type="scientific">Amborella trichopoda</name>
    <dbReference type="NCBI Taxonomy" id="13333"/>
    <lineage>
        <taxon>Eukaryota</taxon>
        <taxon>Viridiplantae</taxon>
        <taxon>Streptophyta</taxon>
        <taxon>Embryophyta</taxon>
        <taxon>Tracheophyta</taxon>
        <taxon>Spermatophyta</taxon>
        <taxon>Magnoliopsida</taxon>
        <taxon>Amborellales</taxon>
        <taxon>Amborellaceae</taxon>
        <taxon>Amborella</taxon>
    </lineage>
</organism>